<dbReference type="AlphaFoldDB" id="A0AAV4UG74"/>
<name>A0AAV4UG74_CAEEX</name>
<accession>A0AAV4UG74</accession>
<evidence type="ECO:0000313" key="1">
    <source>
        <dbReference type="EMBL" id="GIY56754.1"/>
    </source>
</evidence>
<comment type="caution">
    <text evidence="1">The sequence shown here is derived from an EMBL/GenBank/DDBJ whole genome shotgun (WGS) entry which is preliminary data.</text>
</comment>
<dbReference type="Proteomes" id="UP001054945">
    <property type="component" value="Unassembled WGS sequence"/>
</dbReference>
<keyword evidence="2" id="KW-1185">Reference proteome</keyword>
<reference evidence="1 2" key="1">
    <citation type="submission" date="2021-06" db="EMBL/GenBank/DDBJ databases">
        <title>Caerostris extrusa draft genome.</title>
        <authorList>
            <person name="Kono N."/>
            <person name="Arakawa K."/>
        </authorList>
    </citation>
    <scope>NUCLEOTIDE SEQUENCE [LARGE SCALE GENOMIC DNA]</scope>
</reference>
<sequence length="219" mass="25117">MLYVPSCETVQCKLSLDSHLKLFGSYLLCLTYLDSFLKCNIFPMGNKLKAIHLICLLCIFCNLTNAQVFAKECDVTNSDDDQAMTCRVRTLHNIAEIGKSEIDHSTFLTLLCDDLNHEILVTNGTFAKLNNLQSIRIENCNIPVFPDYSFLGLVQSRKSVDSFKQNWHETVVLQRRFICWIAKITQFGIRPQYFDSFATQPILQLGKLKDVESHQLRAR</sequence>
<organism evidence="1 2">
    <name type="scientific">Caerostris extrusa</name>
    <name type="common">Bark spider</name>
    <name type="synonym">Caerostris bankana</name>
    <dbReference type="NCBI Taxonomy" id="172846"/>
    <lineage>
        <taxon>Eukaryota</taxon>
        <taxon>Metazoa</taxon>
        <taxon>Ecdysozoa</taxon>
        <taxon>Arthropoda</taxon>
        <taxon>Chelicerata</taxon>
        <taxon>Arachnida</taxon>
        <taxon>Araneae</taxon>
        <taxon>Araneomorphae</taxon>
        <taxon>Entelegynae</taxon>
        <taxon>Araneoidea</taxon>
        <taxon>Araneidae</taxon>
        <taxon>Caerostris</taxon>
    </lineage>
</organism>
<gene>
    <name evidence="1" type="ORF">CEXT_382761</name>
</gene>
<proteinExistence type="predicted"/>
<protein>
    <submittedName>
        <fullName evidence="1">Uncharacterized protein</fullName>
    </submittedName>
</protein>
<dbReference type="EMBL" id="BPLR01012806">
    <property type="protein sequence ID" value="GIY56754.1"/>
    <property type="molecule type" value="Genomic_DNA"/>
</dbReference>
<evidence type="ECO:0000313" key="2">
    <source>
        <dbReference type="Proteomes" id="UP001054945"/>
    </source>
</evidence>